<comment type="caution">
    <text evidence="3">The sequence shown here is derived from an EMBL/GenBank/DDBJ whole genome shotgun (WGS) entry which is preliminary data.</text>
</comment>
<dbReference type="EMBL" id="SJPK01000016">
    <property type="protein sequence ID" value="TWT56142.1"/>
    <property type="molecule type" value="Genomic_DNA"/>
</dbReference>
<dbReference type="AlphaFoldDB" id="A0A5C5X1N7"/>
<evidence type="ECO:0008006" key="5">
    <source>
        <dbReference type="Google" id="ProtNLM"/>
    </source>
</evidence>
<evidence type="ECO:0000313" key="4">
    <source>
        <dbReference type="Proteomes" id="UP000318053"/>
    </source>
</evidence>
<protein>
    <recommendedName>
        <fullName evidence="5">SLA1 homology domain-containing protein</fullName>
    </recommendedName>
</protein>
<feature type="region of interest" description="Disordered" evidence="1">
    <location>
        <begin position="276"/>
        <end position="298"/>
    </location>
</feature>
<dbReference type="Proteomes" id="UP000318053">
    <property type="component" value="Unassembled WGS sequence"/>
</dbReference>
<sequence length="436" mass="46470" precursor="true">MHTPNFTFRAQPRRALMLSLAISSLVAIGPGCQQKASEAPVEPAPAAKSPSAGDASEPQSPQAKSPQAPTASSPTASTPDPSSPASQPQPNEDGGADGDSPTQPMGKLQLQPPPKTDADPAPTNASSETASADSSAEESESPNVGDATEEDDYEIDPEILAHIEAQKRALRRIADTYAAPPEAKQLGKQPDLWVDMNAKRVYVDGYVTMRRGPLEMFACPIGTKEHESVVAVFAKSSEVHAALLAIGAQSGTPVRWNPEFLPPTGQTISVWVAWRSPEPSSAPEPADDSEPASPQEFVPSDEFHVADARKWVRNMKTQTELEEPWVFAGSMFWSDPEDDMEHYSADAGDMICVSNFSSAMLDVPFNSSADAGSLLFEPFSDRIPERGTPVRLVLVPQPIPRDEPAPPQPVDPTTAPDQAILPIADSAPKDAAVTTQ</sequence>
<gene>
    <name evidence="3" type="ORF">CA85_44840</name>
</gene>
<reference evidence="3 4" key="1">
    <citation type="submission" date="2019-02" db="EMBL/GenBank/DDBJ databases">
        <title>Deep-cultivation of Planctomycetes and their phenomic and genomic characterization uncovers novel biology.</title>
        <authorList>
            <person name="Wiegand S."/>
            <person name="Jogler M."/>
            <person name="Boedeker C."/>
            <person name="Pinto D."/>
            <person name="Vollmers J."/>
            <person name="Rivas-Marin E."/>
            <person name="Kohn T."/>
            <person name="Peeters S.H."/>
            <person name="Heuer A."/>
            <person name="Rast P."/>
            <person name="Oberbeckmann S."/>
            <person name="Bunk B."/>
            <person name="Jeske O."/>
            <person name="Meyerdierks A."/>
            <person name="Storesund J.E."/>
            <person name="Kallscheuer N."/>
            <person name="Luecker S."/>
            <person name="Lage O.M."/>
            <person name="Pohl T."/>
            <person name="Merkel B.J."/>
            <person name="Hornburger P."/>
            <person name="Mueller R.-W."/>
            <person name="Bruemmer F."/>
            <person name="Labrenz M."/>
            <person name="Spormann A.M."/>
            <person name="Op Den Camp H."/>
            <person name="Overmann J."/>
            <person name="Amann R."/>
            <person name="Jetten M.S.M."/>
            <person name="Mascher T."/>
            <person name="Medema M.H."/>
            <person name="Devos D.P."/>
            <person name="Kaster A.-K."/>
            <person name="Ovreas L."/>
            <person name="Rohde M."/>
            <person name="Galperin M.Y."/>
            <person name="Jogler C."/>
        </authorList>
    </citation>
    <scope>NUCLEOTIDE SEQUENCE [LARGE SCALE GENOMIC DNA]</scope>
    <source>
        <strain evidence="3 4">CA85</strain>
    </source>
</reference>
<feature type="region of interest" description="Disordered" evidence="1">
    <location>
        <begin position="32"/>
        <end position="152"/>
    </location>
</feature>
<accession>A0A5C5X1N7</accession>
<feature type="region of interest" description="Disordered" evidence="1">
    <location>
        <begin position="397"/>
        <end position="436"/>
    </location>
</feature>
<name>A0A5C5X1N7_9BACT</name>
<keyword evidence="4" id="KW-1185">Reference proteome</keyword>
<proteinExistence type="predicted"/>
<keyword evidence="2" id="KW-0732">Signal</keyword>
<organism evidence="3 4">
    <name type="scientific">Allorhodopirellula solitaria</name>
    <dbReference type="NCBI Taxonomy" id="2527987"/>
    <lineage>
        <taxon>Bacteria</taxon>
        <taxon>Pseudomonadati</taxon>
        <taxon>Planctomycetota</taxon>
        <taxon>Planctomycetia</taxon>
        <taxon>Pirellulales</taxon>
        <taxon>Pirellulaceae</taxon>
        <taxon>Allorhodopirellula</taxon>
    </lineage>
</organism>
<dbReference type="NCBIfam" id="NF040466">
    <property type="entry name" value="ydjY_domain"/>
    <property type="match status" value="1"/>
</dbReference>
<feature type="compositionally biased region" description="Low complexity" evidence="1">
    <location>
        <begin position="119"/>
        <end position="134"/>
    </location>
</feature>
<evidence type="ECO:0000256" key="2">
    <source>
        <dbReference type="SAM" id="SignalP"/>
    </source>
</evidence>
<feature type="compositionally biased region" description="Low complexity" evidence="1">
    <location>
        <begin position="36"/>
        <end position="90"/>
    </location>
</feature>
<evidence type="ECO:0000256" key="1">
    <source>
        <dbReference type="SAM" id="MobiDB-lite"/>
    </source>
</evidence>
<evidence type="ECO:0000313" key="3">
    <source>
        <dbReference type="EMBL" id="TWT56142.1"/>
    </source>
</evidence>
<feature type="chain" id="PRO_5022775815" description="SLA1 homology domain-containing protein" evidence="2">
    <location>
        <begin position="28"/>
        <end position="436"/>
    </location>
</feature>
<feature type="signal peptide" evidence="2">
    <location>
        <begin position="1"/>
        <end position="27"/>
    </location>
</feature>
<dbReference type="InterPro" id="IPR047750">
    <property type="entry name" value="YdjY-like"/>
</dbReference>
<dbReference type="RefSeq" id="WP_186775100.1">
    <property type="nucleotide sequence ID" value="NZ_SJPK01000016.1"/>
</dbReference>